<dbReference type="GO" id="GO:0046872">
    <property type="term" value="F:metal ion binding"/>
    <property type="evidence" value="ECO:0007669"/>
    <property type="project" value="UniProtKB-KW"/>
</dbReference>
<comment type="cofactor">
    <cofactor evidence="1">
        <name>Zn(2+)</name>
        <dbReference type="ChEBI" id="CHEBI:29105"/>
    </cofactor>
</comment>
<feature type="domain" description="Fibronectin type-III" evidence="13">
    <location>
        <begin position="400"/>
        <end position="485"/>
    </location>
</feature>
<protein>
    <recommendedName>
        <fullName evidence="12">Peptide hydrolase</fullName>
        <ecNumber evidence="12">3.4.-.-</ecNumber>
    </recommendedName>
</protein>
<dbReference type="InterPro" id="IPR013783">
    <property type="entry name" value="Ig-like_fold"/>
</dbReference>
<dbReference type="STRING" id="40998.A0A2P7YJN7"/>
<dbReference type="Proteomes" id="UP000243723">
    <property type="component" value="Unassembled WGS sequence"/>
</dbReference>
<evidence type="ECO:0000256" key="11">
    <source>
        <dbReference type="ARBA" id="ARBA00023180"/>
    </source>
</evidence>
<dbReference type="EMBL" id="NHZQ01000422">
    <property type="protein sequence ID" value="PSK36191.1"/>
    <property type="molecule type" value="Genomic_DNA"/>
</dbReference>
<dbReference type="EC" id="3.4.-.-" evidence="12"/>
<sequence>MRSFSLLAAAAAIATAAAQYSPIPAPGPDTFAGYATNDTSITSCDSATWPDAPAGDVLVPQQPDEELQEMLAEIDPARIEAIIRKLASYGTRHTLSQQNSTVRGIGAARDWLLQEFGKLAEPSGGRMTVELQSYIQDTQPPRILFPVNISNIVATMRGSETPSRFYVVSGHYDSRNTDPNDYIGDAPGADDDASGVAVAMELARIVATRDPKATMVFTAVAGEEQSLYGSGFQAQTYRNASVDVQGMYTNDIIGASRGDRGQNDPFTIRLFAQGPPTTETTAVRNQRLTIGGENDSPARELGRFIAEVGANDATGMNVGVIYRLDRYLRGGDHRSYLEAGYPAVRFTEPNEDFNHQHQDVRVENGVQIGDLPEFCDFDFIARVGKVNLAAMWSQANAPGTPTGVQVNATVLSNDSILKWTGSNETSLASYEVVWRPTNNAFWTNSLDVGKVTTVTLPISKDNTIFGVRAVGSNGYKSPASFPFPA</sequence>
<evidence type="ECO:0000256" key="7">
    <source>
        <dbReference type="ARBA" id="ARBA00022729"/>
    </source>
</evidence>
<feature type="signal peptide" evidence="12">
    <location>
        <begin position="1"/>
        <end position="18"/>
    </location>
</feature>
<dbReference type="Pfam" id="PF04389">
    <property type="entry name" value="Peptidase_M28"/>
    <property type="match status" value="1"/>
</dbReference>
<dbReference type="PROSITE" id="PS50853">
    <property type="entry name" value="FN3"/>
    <property type="match status" value="1"/>
</dbReference>
<dbReference type="CDD" id="cd00063">
    <property type="entry name" value="FN3"/>
    <property type="match status" value="1"/>
</dbReference>
<dbReference type="PANTHER" id="PTHR12147">
    <property type="entry name" value="METALLOPEPTIDASE M28 FAMILY MEMBER"/>
    <property type="match status" value="1"/>
</dbReference>
<comment type="similarity">
    <text evidence="3">Belongs to the peptidase M28 family. M28B subfamily.</text>
</comment>
<keyword evidence="15" id="KW-1185">Reference proteome</keyword>
<evidence type="ECO:0000259" key="13">
    <source>
        <dbReference type="PROSITE" id="PS50853"/>
    </source>
</evidence>
<evidence type="ECO:0000256" key="10">
    <source>
        <dbReference type="ARBA" id="ARBA00023049"/>
    </source>
</evidence>
<dbReference type="InterPro" id="IPR007484">
    <property type="entry name" value="Peptidase_M28"/>
</dbReference>
<organism evidence="14 15">
    <name type="scientific">Elsinoe australis</name>
    <dbReference type="NCBI Taxonomy" id="40998"/>
    <lineage>
        <taxon>Eukaryota</taxon>
        <taxon>Fungi</taxon>
        <taxon>Dikarya</taxon>
        <taxon>Ascomycota</taxon>
        <taxon>Pezizomycotina</taxon>
        <taxon>Dothideomycetes</taxon>
        <taxon>Dothideomycetidae</taxon>
        <taxon>Myriangiales</taxon>
        <taxon>Elsinoaceae</taxon>
        <taxon>Elsinoe</taxon>
    </lineage>
</organism>
<keyword evidence="7 12" id="KW-0732">Signal</keyword>
<dbReference type="InterPro" id="IPR036116">
    <property type="entry name" value="FN3_sf"/>
</dbReference>
<evidence type="ECO:0000256" key="9">
    <source>
        <dbReference type="ARBA" id="ARBA00022833"/>
    </source>
</evidence>
<keyword evidence="9 12" id="KW-0862">Zinc</keyword>
<evidence type="ECO:0000256" key="12">
    <source>
        <dbReference type="RuleBase" id="RU361240"/>
    </source>
</evidence>
<keyword evidence="6 12" id="KW-0479">Metal-binding</keyword>
<name>A0A2P7YJN7_9PEZI</name>
<keyword evidence="8 12" id="KW-0378">Hydrolase</keyword>
<comment type="subcellular location">
    <subcellularLocation>
        <location evidence="2">Secreted</location>
    </subcellularLocation>
</comment>
<evidence type="ECO:0000256" key="8">
    <source>
        <dbReference type="ARBA" id="ARBA00022801"/>
    </source>
</evidence>
<keyword evidence="11" id="KW-0325">Glycoprotein</keyword>
<gene>
    <name evidence="14" type="ORF">B9Z65_6006</name>
</gene>
<proteinExistence type="inferred from homology"/>
<dbReference type="InterPro" id="IPR045175">
    <property type="entry name" value="M28_fam"/>
</dbReference>
<evidence type="ECO:0000313" key="14">
    <source>
        <dbReference type="EMBL" id="PSK36191.1"/>
    </source>
</evidence>
<dbReference type="AlphaFoldDB" id="A0A2P7YJN7"/>
<dbReference type="Gene3D" id="3.40.630.10">
    <property type="entry name" value="Zn peptidases"/>
    <property type="match status" value="1"/>
</dbReference>
<evidence type="ECO:0000256" key="1">
    <source>
        <dbReference type="ARBA" id="ARBA00001947"/>
    </source>
</evidence>
<dbReference type="InterPro" id="IPR003961">
    <property type="entry name" value="FN3_dom"/>
</dbReference>
<comment type="caution">
    <text evidence="14">The sequence shown here is derived from an EMBL/GenBank/DDBJ whole genome shotgun (WGS) entry which is preliminary data.</text>
</comment>
<dbReference type="SUPFAM" id="SSF53187">
    <property type="entry name" value="Zn-dependent exopeptidases"/>
    <property type="match status" value="1"/>
</dbReference>
<accession>A0A2P7YJN7</accession>
<reference evidence="14 15" key="1">
    <citation type="submission" date="2017-05" db="EMBL/GenBank/DDBJ databases">
        <title>Draft genome sequence of Elsinoe australis.</title>
        <authorList>
            <person name="Cheng Q."/>
        </authorList>
    </citation>
    <scope>NUCLEOTIDE SEQUENCE [LARGE SCALE GENOMIC DNA]</scope>
    <source>
        <strain evidence="14 15">NL1</strain>
    </source>
</reference>
<evidence type="ECO:0000256" key="6">
    <source>
        <dbReference type="ARBA" id="ARBA00022723"/>
    </source>
</evidence>
<dbReference type="GO" id="GO:0005576">
    <property type="term" value="C:extracellular region"/>
    <property type="evidence" value="ECO:0007669"/>
    <property type="project" value="UniProtKB-SubCell"/>
</dbReference>
<dbReference type="Gene3D" id="2.60.40.10">
    <property type="entry name" value="Immunoglobulins"/>
    <property type="match status" value="1"/>
</dbReference>
<dbReference type="OrthoDB" id="10013407at2759"/>
<keyword evidence="5 12" id="KW-0645">Protease</keyword>
<feature type="chain" id="PRO_5015022272" description="Peptide hydrolase" evidence="12">
    <location>
        <begin position="19"/>
        <end position="485"/>
    </location>
</feature>
<evidence type="ECO:0000256" key="2">
    <source>
        <dbReference type="ARBA" id="ARBA00004613"/>
    </source>
</evidence>
<dbReference type="PANTHER" id="PTHR12147:SF26">
    <property type="entry name" value="PEPTIDASE M28 DOMAIN-CONTAINING PROTEIN"/>
    <property type="match status" value="1"/>
</dbReference>
<evidence type="ECO:0000256" key="3">
    <source>
        <dbReference type="ARBA" id="ARBA00005634"/>
    </source>
</evidence>
<keyword evidence="10" id="KW-0482">Metalloprotease</keyword>
<dbReference type="SUPFAM" id="SSF49265">
    <property type="entry name" value="Fibronectin type III"/>
    <property type="match status" value="1"/>
</dbReference>
<evidence type="ECO:0000256" key="5">
    <source>
        <dbReference type="ARBA" id="ARBA00022670"/>
    </source>
</evidence>
<dbReference type="GO" id="GO:0006508">
    <property type="term" value="P:proteolysis"/>
    <property type="evidence" value="ECO:0007669"/>
    <property type="project" value="UniProtKB-KW"/>
</dbReference>
<evidence type="ECO:0000313" key="15">
    <source>
        <dbReference type="Proteomes" id="UP000243723"/>
    </source>
</evidence>
<keyword evidence="4" id="KW-0964">Secreted</keyword>
<dbReference type="GO" id="GO:0008235">
    <property type="term" value="F:metalloexopeptidase activity"/>
    <property type="evidence" value="ECO:0007669"/>
    <property type="project" value="InterPro"/>
</dbReference>
<evidence type="ECO:0000256" key="4">
    <source>
        <dbReference type="ARBA" id="ARBA00022525"/>
    </source>
</evidence>